<dbReference type="Gene3D" id="3.30.460.20">
    <property type="entry name" value="CorA soluble domain-like"/>
    <property type="match status" value="1"/>
</dbReference>
<dbReference type="GO" id="GO:0015095">
    <property type="term" value="F:magnesium ion transmembrane transporter activity"/>
    <property type="evidence" value="ECO:0007669"/>
    <property type="project" value="TreeGrafter"/>
</dbReference>
<accession>A0A1F7VEL7</accession>
<keyword evidence="4" id="KW-1003">Cell membrane</keyword>
<dbReference type="SUPFAM" id="SSF143865">
    <property type="entry name" value="CorA soluble domain-like"/>
    <property type="match status" value="1"/>
</dbReference>
<dbReference type="InterPro" id="IPR045863">
    <property type="entry name" value="CorA_TM1_TM2"/>
</dbReference>
<keyword evidence="6 8" id="KW-1133">Transmembrane helix</keyword>
<dbReference type="InterPro" id="IPR045861">
    <property type="entry name" value="CorA_cytoplasmic_dom"/>
</dbReference>
<evidence type="ECO:0008006" key="11">
    <source>
        <dbReference type="Google" id="ProtNLM"/>
    </source>
</evidence>
<keyword evidence="5 8" id="KW-0812">Transmembrane</keyword>
<feature type="transmembrane region" description="Helical" evidence="8">
    <location>
        <begin position="273"/>
        <end position="293"/>
    </location>
</feature>
<name>A0A1F7VEL7_9BACT</name>
<evidence type="ECO:0000256" key="8">
    <source>
        <dbReference type="SAM" id="Phobius"/>
    </source>
</evidence>
<dbReference type="GO" id="GO:0050897">
    <property type="term" value="F:cobalt ion binding"/>
    <property type="evidence" value="ECO:0007669"/>
    <property type="project" value="TreeGrafter"/>
</dbReference>
<dbReference type="PANTHER" id="PTHR46494">
    <property type="entry name" value="CORA FAMILY METAL ION TRANSPORTER (EUROFUNG)"/>
    <property type="match status" value="1"/>
</dbReference>
<evidence type="ECO:0000256" key="6">
    <source>
        <dbReference type="ARBA" id="ARBA00022989"/>
    </source>
</evidence>
<evidence type="ECO:0000256" key="5">
    <source>
        <dbReference type="ARBA" id="ARBA00022692"/>
    </source>
</evidence>
<sequence length="298" mass="34090">MSDPTIKHGRVEWINLDRARKRDLEKIADTFDISNEHRRALFTRDHRSHVHESERYTLVCLVHPSYDQTTNDVQARELDVILTKQVIVTIHHGHLLPISAHFKQAQSDTALSCPIVIFGKLLHVLLTDAADTLDHIASNIDAFEQRLFKPNGHGGLETILHIQTNIIDTKKLLENQLYIVERLLMTQTARMRESFALQFREIRNHQEELAHIIDTDLQAAQTLHHVLDASIIERTNKLIRALTVMTLVMLPASLLSGIFGMNTNHPWILGVRYDFAIIIGLMMLTGVIILLLIRSKKL</sequence>
<evidence type="ECO:0000256" key="4">
    <source>
        <dbReference type="ARBA" id="ARBA00022475"/>
    </source>
</evidence>
<protein>
    <recommendedName>
        <fullName evidence="11">Magnesium transporter CorA</fullName>
    </recommendedName>
</protein>
<keyword evidence="7 8" id="KW-0472">Membrane</keyword>
<dbReference type="GO" id="GO:0005886">
    <property type="term" value="C:plasma membrane"/>
    <property type="evidence" value="ECO:0007669"/>
    <property type="project" value="UniProtKB-SubCell"/>
</dbReference>
<evidence type="ECO:0000256" key="2">
    <source>
        <dbReference type="ARBA" id="ARBA00009765"/>
    </source>
</evidence>
<organism evidence="9 10">
    <name type="scientific">Candidatus Uhrbacteria bacterium RIFCSPLOWO2_02_FULL_53_10</name>
    <dbReference type="NCBI Taxonomy" id="1802411"/>
    <lineage>
        <taxon>Bacteria</taxon>
        <taxon>Candidatus Uhriibacteriota</taxon>
    </lineage>
</organism>
<dbReference type="Proteomes" id="UP000177574">
    <property type="component" value="Unassembled WGS sequence"/>
</dbReference>
<dbReference type="AlphaFoldDB" id="A0A1F7VEL7"/>
<gene>
    <name evidence="9" type="ORF">A3I45_01550</name>
</gene>
<dbReference type="SUPFAM" id="SSF144083">
    <property type="entry name" value="Magnesium transport protein CorA, transmembrane region"/>
    <property type="match status" value="1"/>
</dbReference>
<dbReference type="PANTHER" id="PTHR46494:SF1">
    <property type="entry name" value="CORA FAMILY METAL ION TRANSPORTER (EUROFUNG)"/>
    <property type="match status" value="1"/>
</dbReference>
<feature type="transmembrane region" description="Helical" evidence="8">
    <location>
        <begin position="241"/>
        <end position="261"/>
    </location>
</feature>
<evidence type="ECO:0000256" key="3">
    <source>
        <dbReference type="ARBA" id="ARBA00022448"/>
    </source>
</evidence>
<dbReference type="Pfam" id="PF01544">
    <property type="entry name" value="CorA"/>
    <property type="match status" value="1"/>
</dbReference>
<dbReference type="GO" id="GO:0000287">
    <property type="term" value="F:magnesium ion binding"/>
    <property type="evidence" value="ECO:0007669"/>
    <property type="project" value="TreeGrafter"/>
</dbReference>
<evidence type="ECO:0000256" key="1">
    <source>
        <dbReference type="ARBA" id="ARBA00004651"/>
    </source>
</evidence>
<keyword evidence="3" id="KW-0813">Transport</keyword>
<comment type="caution">
    <text evidence="9">The sequence shown here is derived from an EMBL/GenBank/DDBJ whole genome shotgun (WGS) entry which is preliminary data.</text>
</comment>
<proteinExistence type="inferred from homology"/>
<dbReference type="GO" id="GO:0015087">
    <property type="term" value="F:cobalt ion transmembrane transporter activity"/>
    <property type="evidence" value="ECO:0007669"/>
    <property type="project" value="TreeGrafter"/>
</dbReference>
<dbReference type="InterPro" id="IPR002523">
    <property type="entry name" value="MgTranspt_CorA/ZnTranspt_ZntB"/>
</dbReference>
<dbReference type="EMBL" id="MGET01000055">
    <property type="protein sequence ID" value="OGL88992.1"/>
    <property type="molecule type" value="Genomic_DNA"/>
</dbReference>
<reference evidence="9 10" key="1">
    <citation type="journal article" date="2016" name="Nat. Commun.">
        <title>Thousands of microbial genomes shed light on interconnected biogeochemical processes in an aquifer system.</title>
        <authorList>
            <person name="Anantharaman K."/>
            <person name="Brown C.T."/>
            <person name="Hug L.A."/>
            <person name="Sharon I."/>
            <person name="Castelle C.J."/>
            <person name="Probst A.J."/>
            <person name="Thomas B.C."/>
            <person name="Singh A."/>
            <person name="Wilkins M.J."/>
            <person name="Karaoz U."/>
            <person name="Brodie E.L."/>
            <person name="Williams K.H."/>
            <person name="Hubbard S.S."/>
            <person name="Banfield J.F."/>
        </authorList>
    </citation>
    <scope>NUCLEOTIDE SEQUENCE [LARGE SCALE GENOMIC DNA]</scope>
</reference>
<comment type="similarity">
    <text evidence="2">Belongs to the CorA metal ion transporter (MIT) (TC 1.A.35) family.</text>
</comment>
<dbReference type="Gene3D" id="1.20.58.340">
    <property type="entry name" value="Magnesium transport protein CorA, transmembrane region"/>
    <property type="match status" value="2"/>
</dbReference>
<evidence type="ECO:0000313" key="10">
    <source>
        <dbReference type="Proteomes" id="UP000177574"/>
    </source>
</evidence>
<evidence type="ECO:0000256" key="7">
    <source>
        <dbReference type="ARBA" id="ARBA00023136"/>
    </source>
</evidence>
<evidence type="ECO:0000313" key="9">
    <source>
        <dbReference type="EMBL" id="OGL88992.1"/>
    </source>
</evidence>
<comment type="subcellular location">
    <subcellularLocation>
        <location evidence="1">Cell membrane</location>
        <topology evidence="1">Multi-pass membrane protein</topology>
    </subcellularLocation>
</comment>